<dbReference type="GO" id="GO:0003756">
    <property type="term" value="F:protein disulfide isomerase activity"/>
    <property type="evidence" value="ECO:0007669"/>
    <property type="project" value="UniProtKB-EC"/>
</dbReference>
<proteinExistence type="predicted"/>
<protein>
    <recommendedName>
        <fullName evidence="3">protein disulfide-isomerase</fullName>
        <ecNumber evidence="3">5.3.4.1</ecNumber>
    </recommendedName>
</protein>
<gene>
    <name evidence="10" type="ORF">EMPS_09287</name>
</gene>
<evidence type="ECO:0000256" key="5">
    <source>
        <dbReference type="ARBA" id="ARBA00023235"/>
    </source>
</evidence>
<sequence length="454" mass="50484">MKHSLASIALGALLLSQSALAGLYSSNDKVIEVTSSTFDSEVMDANHLVMVEFYAPWCGHCKNLAPHYKAAAQNLHGIVKMVAIDCDEDKNRPTCSRYGIQGFPTIKVFPANRKGTKGVKYPEDYQGRREAKDIVDYLVKKIPNDIQLVTANPSSDKIINIDELATNQDKPRAVLFTKKTASSNMYKGLATDMKDRMIVGEFRTPSDAVLKKYNVESLPALVVFPKGSEEPVAYTGEMKRDPLSDFLNEHAEPSSSKGGKNSKRSSTNNDSNNSKPKPAVVEFDPNITKIENQVELKLECLDKSVGSCLIAFLVHEEEFEESTAAHEQNMKTLQQVKKATHDAGKAIHVIWMDALDKSVVKFMNQFQISSDIPGLLLINPGKKAFVPFVGYGFDVEGIQSWLADSTTKPKRAFPYSFEPHLAPKQAPKVEVKEKVTEIKEEVKEEKKENIKDEL</sequence>
<keyword evidence="4" id="KW-1015">Disulfide bond</keyword>
<evidence type="ECO:0000256" key="2">
    <source>
        <dbReference type="ARBA" id="ARBA00004319"/>
    </source>
</evidence>
<accession>A0A9P3M058</accession>
<dbReference type="PROSITE" id="PS00194">
    <property type="entry name" value="THIOREDOXIN_1"/>
    <property type="match status" value="1"/>
</dbReference>
<feature type="signal peptide" evidence="8">
    <location>
        <begin position="1"/>
        <end position="21"/>
    </location>
</feature>
<dbReference type="Gene3D" id="3.40.30.10">
    <property type="entry name" value="Glutaredoxin"/>
    <property type="match status" value="2"/>
</dbReference>
<comment type="caution">
    <text evidence="10">The sequence shown here is derived from an EMBL/GenBank/DDBJ whole genome shotgun (WGS) entry which is preliminary data.</text>
</comment>
<dbReference type="SUPFAM" id="SSF52833">
    <property type="entry name" value="Thioredoxin-like"/>
    <property type="match status" value="2"/>
</dbReference>
<keyword evidence="11" id="KW-1185">Reference proteome</keyword>
<feature type="chain" id="PRO_5040151941" description="protein disulfide-isomerase" evidence="8">
    <location>
        <begin position="22"/>
        <end position="454"/>
    </location>
</feature>
<evidence type="ECO:0000256" key="3">
    <source>
        <dbReference type="ARBA" id="ARBA00012723"/>
    </source>
</evidence>
<keyword evidence="8" id="KW-0732">Signal</keyword>
<dbReference type="GO" id="GO:0015035">
    <property type="term" value="F:protein-disulfide reductase activity"/>
    <property type="evidence" value="ECO:0007669"/>
    <property type="project" value="TreeGrafter"/>
</dbReference>
<dbReference type="GO" id="GO:0005788">
    <property type="term" value="C:endoplasmic reticulum lumen"/>
    <property type="evidence" value="ECO:0007669"/>
    <property type="project" value="UniProtKB-SubCell"/>
</dbReference>
<evidence type="ECO:0000256" key="6">
    <source>
        <dbReference type="ARBA" id="ARBA00023284"/>
    </source>
</evidence>
<dbReference type="AlphaFoldDB" id="A0A9P3M058"/>
<reference evidence="10" key="1">
    <citation type="submission" date="2021-11" db="EMBL/GenBank/DDBJ databases">
        <authorList>
            <person name="Herlambang A."/>
            <person name="Guo Y."/>
            <person name="Takashima Y."/>
            <person name="Nishizawa T."/>
        </authorList>
    </citation>
    <scope>NUCLEOTIDE SEQUENCE</scope>
    <source>
        <strain evidence="10">E1425</strain>
    </source>
</reference>
<dbReference type="EC" id="5.3.4.1" evidence="3"/>
<reference evidence="10" key="2">
    <citation type="journal article" date="2022" name="Microbiol. Resour. Announc.">
        <title>Whole-Genome Sequence of Entomortierella parvispora E1425, a Mucoromycotan Fungus Associated with Burkholderiaceae-Related Endosymbiotic Bacteria.</title>
        <authorList>
            <person name="Herlambang A."/>
            <person name="Guo Y."/>
            <person name="Takashima Y."/>
            <person name="Narisawa K."/>
            <person name="Ohta H."/>
            <person name="Nishizawa T."/>
        </authorList>
    </citation>
    <scope>NUCLEOTIDE SEQUENCE</scope>
    <source>
        <strain evidence="10">E1425</strain>
    </source>
</reference>
<dbReference type="InterPro" id="IPR013766">
    <property type="entry name" value="Thioredoxin_domain"/>
</dbReference>
<dbReference type="PRINTS" id="PR00421">
    <property type="entry name" value="THIOREDOXIN"/>
</dbReference>
<dbReference type="OrthoDB" id="427280at2759"/>
<dbReference type="InterPro" id="IPR057305">
    <property type="entry name" value="Thioredox_PDIA6_C"/>
</dbReference>
<dbReference type="PANTHER" id="PTHR45815">
    <property type="entry name" value="PROTEIN DISULFIDE-ISOMERASE A6"/>
    <property type="match status" value="1"/>
</dbReference>
<name>A0A9P3M058_9FUNG</name>
<evidence type="ECO:0000313" key="11">
    <source>
        <dbReference type="Proteomes" id="UP000827284"/>
    </source>
</evidence>
<feature type="domain" description="Thioredoxin" evidence="9">
    <location>
        <begin position="12"/>
        <end position="144"/>
    </location>
</feature>
<dbReference type="Proteomes" id="UP000827284">
    <property type="component" value="Unassembled WGS sequence"/>
</dbReference>
<dbReference type="EMBL" id="BQFW01000013">
    <property type="protein sequence ID" value="GJJ76928.1"/>
    <property type="molecule type" value="Genomic_DNA"/>
</dbReference>
<evidence type="ECO:0000313" key="10">
    <source>
        <dbReference type="EMBL" id="GJJ76928.1"/>
    </source>
</evidence>
<comment type="catalytic activity">
    <reaction evidence="1">
        <text>Catalyzes the rearrangement of -S-S- bonds in proteins.</text>
        <dbReference type="EC" id="5.3.4.1"/>
    </reaction>
</comment>
<dbReference type="CDD" id="cd02981">
    <property type="entry name" value="PDI_b_family"/>
    <property type="match status" value="1"/>
</dbReference>
<evidence type="ECO:0000256" key="8">
    <source>
        <dbReference type="SAM" id="SignalP"/>
    </source>
</evidence>
<dbReference type="InterPro" id="IPR017937">
    <property type="entry name" value="Thioredoxin_CS"/>
</dbReference>
<dbReference type="GO" id="GO:0034976">
    <property type="term" value="P:response to endoplasmic reticulum stress"/>
    <property type="evidence" value="ECO:0007669"/>
    <property type="project" value="TreeGrafter"/>
</dbReference>
<feature type="compositionally biased region" description="Low complexity" evidence="7">
    <location>
        <begin position="254"/>
        <end position="269"/>
    </location>
</feature>
<dbReference type="CDD" id="cd03002">
    <property type="entry name" value="PDI_a_MPD1_like"/>
    <property type="match status" value="1"/>
</dbReference>
<comment type="subcellular location">
    <subcellularLocation>
        <location evidence="2">Endoplasmic reticulum lumen</location>
    </subcellularLocation>
</comment>
<evidence type="ECO:0000256" key="7">
    <source>
        <dbReference type="SAM" id="MobiDB-lite"/>
    </source>
</evidence>
<dbReference type="Pfam" id="PF00085">
    <property type="entry name" value="Thioredoxin"/>
    <property type="match status" value="1"/>
</dbReference>
<evidence type="ECO:0000256" key="4">
    <source>
        <dbReference type="ARBA" id="ARBA00023157"/>
    </source>
</evidence>
<organism evidence="10 11">
    <name type="scientific">Entomortierella parvispora</name>
    <dbReference type="NCBI Taxonomy" id="205924"/>
    <lineage>
        <taxon>Eukaryota</taxon>
        <taxon>Fungi</taxon>
        <taxon>Fungi incertae sedis</taxon>
        <taxon>Mucoromycota</taxon>
        <taxon>Mortierellomycotina</taxon>
        <taxon>Mortierellomycetes</taxon>
        <taxon>Mortierellales</taxon>
        <taxon>Mortierellaceae</taxon>
        <taxon>Entomortierella</taxon>
    </lineage>
</organism>
<feature type="region of interest" description="Disordered" evidence="7">
    <location>
        <begin position="247"/>
        <end position="280"/>
    </location>
</feature>
<dbReference type="PANTHER" id="PTHR45815:SF3">
    <property type="entry name" value="PROTEIN DISULFIDE-ISOMERASE A6"/>
    <property type="match status" value="1"/>
</dbReference>
<evidence type="ECO:0000256" key="1">
    <source>
        <dbReference type="ARBA" id="ARBA00001182"/>
    </source>
</evidence>
<evidence type="ECO:0000259" key="9">
    <source>
        <dbReference type="PROSITE" id="PS51352"/>
    </source>
</evidence>
<dbReference type="InterPro" id="IPR036249">
    <property type="entry name" value="Thioredoxin-like_sf"/>
</dbReference>
<dbReference type="Pfam" id="PF24541">
    <property type="entry name" value="Thioredox_PDIA6_C"/>
    <property type="match status" value="1"/>
</dbReference>
<keyword evidence="6" id="KW-0676">Redox-active center</keyword>
<dbReference type="PROSITE" id="PS51352">
    <property type="entry name" value="THIOREDOXIN_2"/>
    <property type="match status" value="1"/>
</dbReference>
<keyword evidence="5" id="KW-0413">Isomerase</keyword>